<keyword evidence="2 6" id="KW-0819">tRNA processing</keyword>
<dbReference type="PANTHER" id="PTHR43033:SF1">
    <property type="entry name" value="TRNA(ILE)-LYSIDINE SYNTHASE-RELATED"/>
    <property type="match status" value="1"/>
</dbReference>
<dbReference type="InterPro" id="IPR012094">
    <property type="entry name" value="tRNA_Ile_lys_synt"/>
</dbReference>
<dbReference type="SUPFAM" id="SSF52402">
    <property type="entry name" value="Adenine nucleotide alpha hydrolases-like"/>
    <property type="match status" value="1"/>
</dbReference>
<sequence>MGLSPSNIFKLFEPFGFEQARAVIAAVSGGSDSLGLLFLLRDYMAMLKDPPRLIAVTVDHQLRAESRAEAENVGRLCRDYGIEHRILTWDEAKPTSGLAAAARTARYRLLSQAAQEAGAAFIVTGHTQDDQIETFLMRRERSAHAEARGLAAMSSRSLLGGLGRVGSVELDRPLLSISRQVLREELRDRSIGWIDDPSNANTDYERPRVRLGVAAKADRQAVLDQIAEAGAARERDNAVLIAALADPASLRIDANGALLVDPQLCAALPDNARRLFAGLLAAIAGGRRFLPGNSERSRIERVLSGEDDNHRLTVFGALIERGADGSPHRFLREKRNLPKLHLEPGKPIVWDGRFRFLNEGSIDFELAAPGRQELADFLKAQNIEIESRKREALLVSPALYRDGRLYALPFRREGDFPKDIRVERHFAIFDHVLPGHDFDLAMAVEARIGRVCAESKRDEKSVQ</sequence>
<evidence type="ECO:0000256" key="2">
    <source>
        <dbReference type="ARBA" id="ARBA00022694"/>
    </source>
</evidence>
<keyword evidence="1 6" id="KW-0436">Ligase</keyword>
<keyword evidence="3 6" id="KW-0547">Nucleotide-binding</keyword>
<gene>
    <name evidence="6 8" type="primary">tilS</name>
    <name evidence="8" type="ORF">N7376_17175</name>
</gene>
<dbReference type="Proteomes" id="UP001158087">
    <property type="component" value="Unassembled WGS sequence"/>
</dbReference>
<dbReference type="Pfam" id="PF01171">
    <property type="entry name" value="ATP_bind_3"/>
    <property type="match status" value="1"/>
</dbReference>
<keyword evidence="4 6" id="KW-0067">ATP-binding</keyword>
<protein>
    <recommendedName>
        <fullName evidence="6">tRNA(Ile)-lysidine synthase</fullName>
        <ecNumber evidence="6">6.3.4.19</ecNumber>
    </recommendedName>
    <alternativeName>
        <fullName evidence="6">tRNA(Ile)-2-lysyl-cytidine synthase</fullName>
    </alternativeName>
    <alternativeName>
        <fullName evidence="6">tRNA(Ile)-lysidine synthetase</fullName>
    </alternativeName>
</protein>
<feature type="domain" description="tRNA(Ile)-lysidine/2-thiocytidine synthase N-terminal" evidence="7">
    <location>
        <begin position="23"/>
        <end position="210"/>
    </location>
</feature>
<keyword evidence="6" id="KW-0963">Cytoplasm</keyword>
<comment type="similarity">
    <text evidence="6">Belongs to the tRNA(Ile)-lysidine synthase family.</text>
</comment>
<dbReference type="InterPro" id="IPR012795">
    <property type="entry name" value="tRNA_Ile_lys_synt_N"/>
</dbReference>
<evidence type="ECO:0000256" key="1">
    <source>
        <dbReference type="ARBA" id="ARBA00022598"/>
    </source>
</evidence>
<feature type="binding site" evidence="6">
    <location>
        <begin position="28"/>
        <end position="33"/>
    </location>
    <ligand>
        <name>ATP</name>
        <dbReference type="ChEBI" id="CHEBI:30616"/>
    </ligand>
</feature>
<evidence type="ECO:0000259" key="7">
    <source>
        <dbReference type="Pfam" id="PF01171"/>
    </source>
</evidence>
<evidence type="ECO:0000256" key="3">
    <source>
        <dbReference type="ARBA" id="ARBA00022741"/>
    </source>
</evidence>
<comment type="function">
    <text evidence="6">Ligates lysine onto the cytidine present at position 34 of the AUA codon-specific tRNA(Ile) that contains the anticodon CAU, in an ATP-dependent manner. Cytidine is converted to lysidine, thus changing the amino acid specificity of the tRNA from methionine to isoleucine.</text>
</comment>
<dbReference type="PANTHER" id="PTHR43033">
    <property type="entry name" value="TRNA(ILE)-LYSIDINE SYNTHASE-RELATED"/>
    <property type="match status" value="1"/>
</dbReference>
<dbReference type="GO" id="GO:0032267">
    <property type="term" value="F:tRNA(Ile)-lysidine synthase activity"/>
    <property type="evidence" value="ECO:0007669"/>
    <property type="project" value="UniProtKB-EC"/>
</dbReference>
<name>A0AA42KPS1_9HYPH</name>
<dbReference type="GO" id="GO:0006400">
    <property type="term" value="P:tRNA modification"/>
    <property type="evidence" value="ECO:0007669"/>
    <property type="project" value="UniProtKB-UniRule"/>
</dbReference>
<dbReference type="Gene3D" id="3.40.50.620">
    <property type="entry name" value="HUPs"/>
    <property type="match status" value="1"/>
</dbReference>
<dbReference type="EC" id="6.3.4.19" evidence="6"/>
<dbReference type="InterPro" id="IPR014729">
    <property type="entry name" value="Rossmann-like_a/b/a_fold"/>
</dbReference>
<comment type="subcellular location">
    <subcellularLocation>
        <location evidence="6">Cytoplasm</location>
    </subcellularLocation>
</comment>
<dbReference type="GO" id="GO:0005524">
    <property type="term" value="F:ATP binding"/>
    <property type="evidence" value="ECO:0007669"/>
    <property type="project" value="UniProtKB-UniRule"/>
</dbReference>
<evidence type="ECO:0000256" key="4">
    <source>
        <dbReference type="ARBA" id="ARBA00022840"/>
    </source>
</evidence>
<evidence type="ECO:0000256" key="6">
    <source>
        <dbReference type="HAMAP-Rule" id="MF_01161"/>
    </source>
</evidence>
<comment type="catalytic activity">
    <reaction evidence="5 6">
        <text>cytidine(34) in tRNA(Ile2) + L-lysine + ATP = lysidine(34) in tRNA(Ile2) + AMP + diphosphate + H(+)</text>
        <dbReference type="Rhea" id="RHEA:43744"/>
        <dbReference type="Rhea" id="RHEA-COMP:10625"/>
        <dbReference type="Rhea" id="RHEA-COMP:10670"/>
        <dbReference type="ChEBI" id="CHEBI:15378"/>
        <dbReference type="ChEBI" id="CHEBI:30616"/>
        <dbReference type="ChEBI" id="CHEBI:32551"/>
        <dbReference type="ChEBI" id="CHEBI:33019"/>
        <dbReference type="ChEBI" id="CHEBI:82748"/>
        <dbReference type="ChEBI" id="CHEBI:83665"/>
        <dbReference type="ChEBI" id="CHEBI:456215"/>
        <dbReference type="EC" id="6.3.4.19"/>
    </reaction>
</comment>
<proteinExistence type="inferred from homology"/>
<organism evidence="8 9">
    <name type="scientific">Brucella intermedia GD04153</name>
    <dbReference type="NCBI Taxonomy" id="2975438"/>
    <lineage>
        <taxon>Bacteria</taxon>
        <taxon>Pseudomonadati</taxon>
        <taxon>Pseudomonadota</taxon>
        <taxon>Alphaproteobacteria</taxon>
        <taxon>Hyphomicrobiales</taxon>
        <taxon>Brucellaceae</taxon>
        <taxon>Brucella/Ochrobactrum group</taxon>
        <taxon>Brucella</taxon>
    </lineage>
</organism>
<evidence type="ECO:0000313" key="9">
    <source>
        <dbReference type="Proteomes" id="UP001158087"/>
    </source>
</evidence>
<dbReference type="EMBL" id="JAODYY010000008">
    <property type="protein sequence ID" value="MDH0125741.1"/>
    <property type="molecule type" value="Genomic_DNA"/>
</dbReference>
<evidence type="ECO:0000256" key="5">
    <source>
        <dbReference type="ARBA" id="ARBA00048539"/>
    </source>
</evidence>
<comment type="caution">
    <text evidence="8">The sequence shown here is derived from an EMBL/GenBank/DDBJ whole genome shotgun (WGS) entry which is preliminary data.</text>
</comment>
<dbReference type="GO" id="GO:0005737">
    <property type="term" value="C:cytoplasm"/>
    <property type="evidence" value="ECO:0007669"/>
    <property type="project" value="UniProtKB-SubCell"/>
</dbReference>
<dbReference type="NCBIfam" id="TIGR02432">
    <property type="entry name" value="lysidine_TilS_N"/>
    <property type="match status" value="1"/>
</dbReference>
<reference evidence="8" key="1">
    <citation type="submission" date="2022-09" db="EMBL/GenBank/DDBJ databases">
        <title>Intensive care unit water sources are persistently colonized with multi-drug resistant bacteria and are the site of extensive horizontal gene transfer of antibiotic resistance genes.</title>
        <authorList>
            <person name="Diorio-Toth L."/>
        </authorList>
    </citation>
    <scope>NUCLEOTIDE SEQUENCE</scope>
    <source>
        <strain evidence="8">GD04153</strain>
    </source>
</reference>
<dbReference type="CDD" id="cd01992">
    <property type="entry name" value="TilS_N"/>
    <property type="match status" value="1"/>
</dbReference>
<evidence type="ECO:0000313" key="8">
    <source>
        <dbReference type="EMBL" id="MDH0125741.1"/>
    </source>
</evidence>
<dbReference type="HAMAP" id="MF_01161">
    <property type="entry name" value="tRNA_Ile_lys_synt"/>
    <property type="match status" value="1"/>
</dbReference>
<accession>A0AA42KPS1</accession>
<comment type="domain">
    <text evidence="6">The N-terminal region contains the highly conserved SGGXDS motif, predicted to be a P-loop motif involved in ATP binding.</text>
</comment>
<dbReference type="AlphaFoldDB" id="A0AA42KPS1"/>
<dbReference type="InterPro" id="IPR011063">
    <property type="entry name" value="TilS/TtcA_N"/>
</dbReference>